<sequence length="321" mass="35752">MLSLGSFYEEPSKYIFYDNSVWTLLFGLETSPITLALCYVVALVILAMCIGCTVMIEKKTGSHLNLLFLRTGLGILAGVLYLDVVFAKHLAGHRHFESGSTTIGLYGLLKTWELCLAPLLDGAPLPKWLRSVPNSRAVQNGTSKTEHRPLKKDIRPEHPKTALGYSLDLITNLRGVSWLGDRHFDFLPNSVVAEQASTPAKPAFIRDRLVHFLLVCACYDVCDTITKSQRWLKVENLVQSLPDDSFTMSSPHSPAFAHQVTTRPFYEQAIFVLIVAVTTQLSLETFYTLLAVICVGVFNVSPKAFPHFFSSPLSFHTDSVR</sequence>
<keyword evidence="1" id="KW-1133">Transmembrane helix</keyword>
<organism evidence="2 3">
    <name type="scientific">Serendipita vermifera MAFF 305830</name>
    <dbReference type="NCBI Taxonomy" id="933852"/>
    <lineage>
        <taxon>Eukaryota</taxon>
        <taxon>Fungi</taxon>
        <taxon>Dikarya</taxon>
        <taxon>Basidiomycota</taxon>
        <taxon>Agaricomycotina</taxon>
        <taxon>Agaricomycetes</taxon>
        <taxon>Sebacinales</taxon>
        <taxon>Serendipitaceae</taxon>
        <taxon>Serendipita</taxon>
    </lineage>
</organism>
<reference evidence="2 3" key="1">
    <citation type="submission" date="2014-04" db="EMBL/GenBank/DDBJ databases">
        <authorList>
            <consortium name="DOE Joint Genome Institute"/>
            <person name="Kuo A."/>
            <person name="Zuccaro A."/>
            <person name="Kohler A."/>
            <person name="Nagy L.G."/>
            <person name="Floudas D."/>
            <person name="Copeland A."/>
            <person name="Barry K.W."/>
            <person name="Cichocki N."/>
            <person name="Veneault-Fourrey C."/>
            <person name="LaButti K."/>
            <person name="Lindquist E.A."/>
            <person name="Lipzen A."/>
            <person name="Lundell T."/>
            <person name="Morin E."/>
            <person name="Murat C."/>
            <person name="Sun H."/>
            <person name="Tunlid A."/>
            <person name="Henrissat B."/>
            <person name="Grigoriev I.V."/>
            <person name="Hibbett D.S."/>
            <person name="Martin F."/>
            <person name="Nordberg H.P."/>
            <person name="Cantor M.N."/>
            <person name="Hua S.X."/>
        </authorList>
    </citation>
    <scope>NUCLEOTIDE SEQUENCE [LARGE SCALE GENOMIC DNA]</scope>
    <source>
        <strain evidence="2 3">MAFF 305830</strain>
    </source>
</reference>
<protein>
    <submittedName>
        <fullName evidence="2">Uncharacterized protein</fullName>
    </submittedName>
</protein>
<keyword evidence="3" id="KW-1185">Reference proteome</keyword>
<dbReference type="AlphaFoldDB" id="A0A0C3AGV9"/>
<dbReference type="EMBL" id="KN824804">
    <property type="protein sequence ID" value="KIM19339.1"/>
    <property type="molecule type" value="Genomic_DNA"/>
</dbReference>
<evidence type="ECO:0000313" key="3">
    <source>
        <dbReference type="Proteomes" id="UP000054097"/>
    </source>
</evidence>
<feature type="transmembrane region" description="Helical" evidence="1">
    <location>
        <begin position="67"/>
        <end position="87"/>
    </location>
</feature>
<name>A0A0C3AGV9_SERVB</name>
<gene>
    <name evidence="2" type="ORF">M408DRAFT_246302</name>
</gene>
<feature type="transmembrane region" description="Helical" evidence="1">
    <location>
        <begin position="33"/>
        <end position="55"/>
    </location>
</feature>
<evidence type="ECO:0000313" key="2">
    <source>
        <dbReference type="EMBL" id="KIM19339.1"/>
    </source>
</evidence>
<dbReference type="HOGENOM" id="CLU_866436_0_0_1"/>
<evidence type="ECO:0000256" key="1">
    <source>
        <dbReference type="SAM" id="Phobius"/>
    </source>
</evidence>
<keyword evidence="1" id="KW-0812">Transmembrane</keyword>
<keyword evidence="1" id="KW-0472">Membrane</keyword>
<feature type="non-terminal residue" evidence="2">
    <location>
        <position position="321"/>
    </location>
</feature>
<accession>A0A0C3AGV9</accession>
<reference evidence="3" key="2">
    <citation type="submission" date="2015-01" db="EMBL/GenBank/DDBJ databases">
        <title>Evolutionary Origins and Diversification of the Mycorrhizal Mutualists.</title>
        <authorList>
            <consortium name="DOE Joint Genome Institute"/>
            <consortium name="Mycorrhizal Genomics Consortium"/>
            <person name="Kohler A."/>
            <person name="Kuo A."/>
            <person name="Nagy L.G."/>
            <person name="Floudas D."/>
            <person name="Copeland A."/>
            <person name="Barry K.W."/>
            <person name="Cichocki N."/>
            <person name="Veneault-Fourrey C."/>
            <person name="LaButti K."/>
            <person name="Lindquist E.A."/>
            <person name="Lipzen A."/>
            <person name="Lundell T."/>
            <person name="Morin E."/>
            <person name="Murat C."/>
            <person name="Riley R."/>
            <person name="Ohm R."/>
            <person name="Sun H."/>
            <person name="Tunlid A."/>
            <person name="Henrissat B."/>
            <person name="Grigoriev I.V."/>
            <person name="Hibbett D.S."/>
            <person name="Martin F."/>
        </authorList>
    </citation>
    <scope>NUCLEOTIDE SEQUENCE [LARGE SCALE GENOMIC DNA]</scope>
    <source>
        <strain evidence="3">MAFF 305830</strain>
    </source>
</reference>
<proteinExistence type="predicted"/>
<dbReference type="Proteomes" id="UP000054097">
    <property type="component" value="Unassembled WGS sequence"/>
</dbReference>